<protein>
    <submittedName>
        <fullName evidence="6">Cytochrome P450 monooxygenase</fullName>
    </submittedName>
</protein>
<keyword evidence="3" id="KW-0560">Oxidoreductase</keyword>
<dbReference type="Gene3D" id="1.10.630.10">
    <property type="entry name" value="Cytochrome P450"/>
    <property type="match status" value="1"/>
</dbReference>
<dbReference type="PANTHER" id="PTHR46300:SF2">
    <property type="entry name" value="CYTOCHROME P450 MONOOXYGENASE ALNH-RELATED"/>
    <property type="match status" value="1"/>
</dbReference>
<dbReference type="AlphaFoldDB" id="A0A8H8RF65"/>
<evidence type="ECO:0000256" key="4">
    <source>
        <dbReference type="ARBA" id="ARBA00023004"/>
    </source>
</evidence>
<dbReference type="InterPro" id="IPR036396">
    <property type="entry name" value="Cyt_P450_sf"/>
</dbReference>
<comment type="caution">
    <text evidence="6">The sequence shown here is derived from an EMBL/GenBank/DDBJ whole genome shotgun (WGS) entry which is preliminary data.</text>
</comment>
<dbReference type="EMBL" id="QGMI01001199">
    <property type="protein sequence ID" value="TVY34245.1"/>
    <property type="molecule type" value="Genomic_DNA"/>
</dbReference>
<feature type="non-terminal residue" evidence="6">
    <location>
        <position position="1"/>
    </location>
</feature>
<evidence type="ECO:0000313" key="7">
    <source>
        <dbReference type="Proteomes" id="UP000443090"/>
    </source>
</evidence>
<dbReference type="PANTHER" id="PTHR46300">
    <property type="entry name" value="P450, PUTATIVE (EUROFUNG)-RELATED-RELATED"/>
    <property type="match status" value="1"/>
</dbReference>
<dbReference type="GO" id="GO:0005506">
    <property type="term" value="F:iron ion binding"/>
    <property type="evidence" value="ECO:0007669"/>
    <property type="project" value="InterPro"/>
</dbReference>
<dbReference type="InterPro" id="IPR002401">
    <property type="entry name" value="Cyt_P450_E_grp-I"/>
</dbReference>
<evidence type="ECO:0000256" key="5">
    <source>
        <dbReference type="ARBA" id="ARBA00023033"/>
    </source>
</evidence>
<evidence type="ECO:0000313" key="6">
    <source>
        <dbReference type="EMBL" id="TVY34245.1"/>
    </source>
</evidence>
<dbReference type="GO" id="GO:0016705">
    <property type="term" value="F:oxidoreductase activity, acting on paired donors, with incorporation or reduction of molecular oxygen"/>
    <property type="evidence" value="ECO:0007669"/>
    <property type="project" value="InterPro"/>
</dbReference>
<dbReference type="GO" id="GO:0004497">
    <property type="term" value="F:monooxygenase activity"/>
    <property type="evidence" value="ECO:0007669"/>
    <property type="project" value="UniProtKB-KW"/>
</dbReference>
<dbReference type="GO" id="GO:0020037">
    <property type="term" value="F:heme binding"/>
    <property type="evidence" value="ECO:0007669"/>
    <property type="project" value="InterPro"/>
</dbReference>
<dbReference type="SUPFAM" id="SSF48264">
    <property type="entry name" value="Cytochrome P450"/>
    <property type="match status" value="1"/>
</dbReference>
<evidence type="ECO:0000256" key="1">
    <source>
        <dbReference type="ARBA" id="ARBA00010617"/>
    </source>
</evidence>
<proteinExistence type="inferred from homology"/>
<sequence length="180" mass="20610">MPPGPPTIPILGNAHQIPSTGRYRNKMINSRGIFRAWANKYGRISTFKLGPANIVVLCDCKAIHKLLVEKGSIYSDRPDTYIGNLYTKGNHLAIMQMIPEWREKQKIMAYNFSPNQLDQKHFKVQEAEYSTILMNDLLNSPTSFFNHIRRYTNSVASSVKYGYRAATFSSFWGHLSFIET</sequence>
<comment type="similarity">
    <text evidence="1">Belongs to the cytochrome P450 family.</text>
</comment>
<dbReference type="InterPro" id="IPR050364">
    <property type="entry name" value="Cytochrome_P450_fung"/>
</dbReference>
<dbReference type="InterPro" id="IPR001128">
    <property type="entry name" value="Cyt_P450"/>
</dbReference>
<keyword evidence="4" id="KW-0408">Iron</keyword>
<dbReference type="OrthoDB" id="1103324at2759"/>
<keyword evidence="2" id="KW-0479">Metal-binding</keyword>
<accession>A0A8H8RF65</accession>
<dbReference type="Pfam" id="PF00067">
    <property type="entry name" value="p450"/>
    <property type="match status" value="1"/>
</dbReference>
<reference evidence="6 7" key="1">
    <citation type="submission" date="2018-05" db="EMBL/GenBank/DDBJ databases">
        <title>Genome sequencing and assembly of the regulated plant pathogen Lachnellula willkommii and related sister species for the development of diagnostic species identification markers.</title>
        <authorList>
            <person name="Giroux E."/>
            <person name="Bilodeau G."/>
        </authorList>
    </citation>
    <scope>NUCLEOTIDE SEQUENCE [LARGE SCALE GENOMIC DNA]</scope>
    <source>
        <strain evidence="6 7">CBS 160.35</strain>
    </source>
</reference>
<evidence type="ECO:0000256" key="2">
    <source>
        <dbReference type="ARBA" id="ARBA00022723"/>
    </source>
</evidence>
<dbReference type="PRINTS" id="PR00463">
    <property type="entry name" value="EP450I"/>
</dbReference>
<evidence type="ECO:0000256" key="3">
    <source>
        <dbReference type="ARBA" id="ARBA00023002"/>
    </source>
</evidence>
<keyword evidence="7" id="KW-1185">Reference proteome</keyword>
<dbReference type="Proteomes" id="UP000443090">
    <property type="component" value="Unassembled WGS sequence"/>
</dbReference>
<name>A0A8H8RF65_9HELO</name>
<organism evidence="6 7">
    <name type="scientific">Lachnellula occidentalis</name>
    <dbReference type="NCBI Taxonomy" id="215460"/>
    <lineage>
        <taxon>Eukaryota</taxon>
        <taxon>Fungi</taxon>
        <taxon>Dikarya</taxon>
        <taxon>Ascomycota</taxon>
        <taxon>Pezizomycotina</taxon>
        <taxon>Leotiomycetes</taxon>
        <taxon>Helotiales</taxon>
        <taxon>Lachnaceae</taxon>
        <taxon>Lachnellula</taxon>
    </lineage>
</organism>
<gene>
    <name evidence="6" type="primary">patH</name>
    <name evidence="6" type="ORF">LOCC1_G007631</name>
</gene>
<keyword evidence="5 6" id="KW-0503">Monooxygenase</keyword>